<keyword evidence="2" id="KW-1185">Reference proteome</keyword>
<organism evidence="1 2">
    <name type="scientific">Chloebia gouldiae</name>
    <name type="common">Gouldian finch</name>
    <name type="synonym">Erythrura gouldiae</name>
    <dbReference type="NCBI Taxonomy" id="44316"/>
    <lineage>
        <taxon>Eukaryota</taxon>
        <taxon>Metazoa</taxon>
        <taxon>Chordata</taxon>
        <taxon>Craniata</taxon>
        <taxon>Vertebrata</taxon>
        <taxon>Euteleostomi</taxon>
        <taxon>Archelosauria</taxon>
        <taxon>Archosauria</taxon>
        <taxon>Dinosauria</taxon>
        <taxon>Saurischia</taxon>
        <taxon>Theropoda</taxon>
        <taxon>Coelurosauria</taxon>
        <taxon>Aves</taxon>
        <taxon>Neognathae</taxon>
        <taxon>Neoaves</taxon>
        <taxon>Telluraves</taxon>
        <taxon>Australaves</taxon>
        <taxon>Passeriformes</taxon>
        <taxon>Passeroidea</taxon>
        <taxon>Passeridae</taxon>
        <taxon>Chloebia</taxon>
    </lineage>
</organism>
<sequence>MIFASSHNHSICLRSDADLCCPCLPVKKLNKIICCYLKPNGLCAAVAAPLCLCRVRLVTLGAPLSAQGAQGARLQLDLEGQSSLRASLASALPCPVSACGSTVPQAHSRNKDSTELKKMDNMAQSQQSLTFGGVTIYRFRTF</sequence>
<evidence type="ECO:0000313" key="2">
    <source>
        <dbReference type="Proteomes" id="UP000276834"/>
    </source>
</evidence>
<dbReference type="Proteomes" id="UP000276834">
    <property type="component" value="Unassembled WGS sequence"/>
</dbReference>
<proteinExistence type="predicted"/>
<reference evidence="1 2" key="1">
    <citation type="journal article" date="2018" name="Proc. R. Soc. B">
        <title>A non-coding region near Follistatin controls head colour polymorphism in the Gouldian finch.</title>
        <authorList>
            <person name="Toomey M.B."/>
            <person name="Marques C.I."/>
            <person name="Andrade P."/>
            <person name="Araujo P.M."/>
            <person name="Sabatino S."/>
            <person name="Gazda M.A."/>
            <person name="Afonso S."/>
            <person name="Lopes R.J."/>
            <person name="Corbo J.C."/>
            <person name="Carneiro M."/>
        </authorList>
    </citation>
    <scope>NUCLEOTIDE SEQUENCE [LARGE SCALE GENOMIC DNA]</scope>
    <source>
        <strain evidence="1">Red01</strain>
        <tissue evidence="1">Muscle</tissue>
    </source>
</reference>
<comment type="caution">
    <text evidence="1">The sequence shown here is derived from an EMBL/GenBank/DDBJ whole genome shotgun (WGS) entry which is preliminary data.</text>
</comment>
<name>A0A3L8T3Z9_CHLGU</name>
<dbReference type="EMBL" id="QUSF01000003">
    <property type="protein sequence ID" value="RLW11635.1"/>
    <property type="molecule type" value="Genomic_DNA"/>
</dbReference>
<protein>
    <submittedName>
        <fullName evidence="1">Uncharacterized protein</fullName>
    </submittedName>
</protein>
<dbReference type="AlphaFoldDB" id="A0A3L8T3Z9"/>
<accession>A0A3L8T3Z9</accession>
<gene>
    <name evidence="1" type="ORF">DV515_00001509</name>
</gene>
<evidence type="ECO:0000313" key="1">
    <source>
        <dbReference type="EMBL" id="RLW11635.1"/>
    </source>
</evidence>